<dbReference type="Pfam" id="PF00004">
    <property type="entry name" value="AAA"/>
    <property type="match status" value="1"/>
</dbReference>
<keyword evidence="5 8" id="KW-0067">ATP-binding</keyword>
<keyword evidence="2 7" id="KW-0853">WD repeat</keyword>
<evidence type="ECO:0000313" key="12">
    <source>
        <dbReference type="EMBL" id="URD74470.1"/>
    </source>
</evidence>
<keyword evidence="3" id="KW-0677">Repeat</keyword>
<keyword evidence="9" id="KW-0175">Coiled coil</keyword>
<dbReference type="PANTHER" id="PTHR44218:SF1">
    <property type="entry name" value="PROTEIN SPA1-RELATED 3"/>
    <property type="match status" value="1"/>
</dbReference>
<dbReference type="SUPFAM" id="SSF50978">
    <property type="entry name" value="WD40 repeat-like"/>
    <property type="match status" value="1"/>
</dbReference>
<dbReference type="CDD" id="cd19499">
    <property type="entry name" value="RecA-like_ClpB_Hsp104-like"/>
    <property type="match status" value="1"/>
</dbReference>
<dbReference type="Pfam" id="PF00400">
    <property type="entry name" value="WD40"/>
    <property type="match status" value="2"/>
</dbReference>
<evidence type="ECO:0000256" key="10">
    <source>
        <dbReference type="SAM" id="MobiDB-lite"/>
    </source>
</evidence>
<dbReference type="InterPro" id="IPR041546">
    <property type="entry name" value="ClpA/ClpB_AAA_lid"/>
</dbReference>
<organism evidence="12 13">
    <name type="scientific">Musa troglodytarum</name>
    <name type="common">fe'i banana</name>
    <dbReference type="NCBI Taxonomy" id="320322"/>
    <lineage>
        <taxon>Eukaryota</taxon>
        <taxon>Viridiplantae</taxon>
        <taxon>Streptophyta</taxon>
        <taxon>Embryophyta</taxon>
        <taxon>Tracheophyta</taxon>
        <taxon>Spermatophyta</taxon>
        <taxon>Magnoliopsida</taxon>
        <taxon>Liliopsida</taxon>
        <taxon>Zingiberales</taxon>
        <taxon>Musaceae</taxon>
        <taxon>Musa</taxon>
    </lineage>
</organism>
<evidence type="ECO:0000256" key="7">
    <source>
        <dbReference type="PROSITE-ProRule" id="PRU00221"/>
    </source>
</evidence>
<dbReference type="SMART" id="SM01086">
    <property type="entry name" value="ClpB_D2-small"/>
    <property type="match status" value="1"/>
</dbReference>
<reference evidence="12" key="1">
    <citation type="submission" date="2022-05" db="EMBL/GenBank/DDBJ databases">
        <title>The Musa troglodytarum L. genome provides insights into the mechanism of non-climacteric behaviour and enrichment of carotenoids.</title>
        <authorList>
            <person name="Wang J."/>
        </authorList>
    </citation>
    <scope>NUCLEOTIDE SEQUENCE</scope>
    <source>
        <tissue evidence="12">Leaf</tissue>
    </source>
</reference>
<dbReference type="Gene3D" id="4.10.860.10">
    <property type="entry name" value="UVR domain"/>
    <property type="match status" value="1"/>
</dbReference>
<feature type="repeat" description="WD" evidence="7">
    <location>
        <begin position="1323"/>
        <end position="1355"/>
    </location>
</feature>
<dbReference type="InterPro" id="IPR001680">
    <property type="entry name" value="WD40_rpt"/>
</dbReference>
<dbReference type="GO" id="GO:0004672">
    <property type="term" value="F:protein kinase activity"/>
    <property type="evidence" value="ECO:0007669"/>
    <property type="project" value="InterPro"/>
</dbReference>
<dbReference type="InterPro" id="IPR044630">
    <property type="entry name" value="SPA1/2/3/4"/>
</dbReference>
<evidence type="ECO:0000256" key="2">
    <source>
        <dbReference type="ARBA" id="ARBA00022574"/>
    </source>
</evidence>
<dbReference type="FunFam" id="3.40.50.300:FF:000120">
    <property type="entry name" value="ATP-dependent chaperone ClpB"/>
    <property type="match status" value="1"/>
</dbReference>
<dbReference type="OrthoDB" id="273771at2759"/>
<evidence type="ECO:0000256" key="4">
    <source>
        <dbReference type="ARBA" id="ARBA00022741"/>
    </source>
</evidence>
<dbReference type="InterPro" id="IPR019489">
    <property type="entry name" value="Clp_ATPase_C"/>
</dbReference>
<dbReference type="Pfam" id="PF07724">
    <property type="entry name" value="AAA_2"/>
    <property type="match status" value="1"/>
</dbReference>
<dbReference type="CDD" id="cd00009">
    <property type="entry name" value="AAA"/>
    <property type="match status" value="1"/>
</dbReference>
<dbReference type="Gene3D" id="3.40.50.300">
    <property type="entry name" value="P-loop containing nucleotide triphosphate hydrolases"/>
    <property type="match status" value="2"/>
</dbReference>
<dbReference type="GO" id="GO:0009640">
    <property type="term" value="P:photomorphogenesis"/>
    <property type="evidence" value="ECO:0007669"/>
    <property type="project" value="InterPro"/>
</dbReference>
<dbReference type="InterPro" id="IPR003959">
    <property type="entry name" value="ATPase_AAA_core"/>
</dbReference>
<dbReference type="SUPFAM" id="SSF52540">
    <property type="entry name" value="P-loop containing nucleoside triphosphate hydrolases"/>
    <property type="match status" value="2"/>
</dbReference>
<dbReference type="GO" id="GO:0016887">
    <property type="term" value="F:ATP hydrolysis activity"/>
    <property type="evidence" value="ECO:0007669"/>
    <property type="project" value="InterPro"/>
</dbReference>
<feature type="repeat" description="WD" evidence="7">
    <location>
        <begin position="1228"/>
        <end position="1263"/>
    </location>
</feature>
<dbReference type="Gene3D" id="1.10.510.10">
    <property type="entry name" value="Transferase(Phosphotransferase) domain 1"/>
    <property type="match status" value="1"/>
</dbReference>
<evidence type="ECO:0000256" key="9">
    <source>
        <dbReference type="SAM" id="Coils"/>
    </source>
</evidence>
<feature type="domain" description="Protein kinase" evidence="11">
    <location>
        <begin position="541"/>
        <end position="901"/>
    </location>
</feature>
<dbReference type="InterPro" id="IPR015943">
    <property type="entry name" value="WD40/YVTN_repeat-like_dom_sf"/>
</dbReference>
<feature type="coiled-coil region" evidence="9">
    <location>
        <begin position="164"/>
        <end position="213"/>
    </location>
</feature>
<accession>A0A9E7EC13</accession>
<dbReference type="InterPro" id="IPR027417">
    <property type="entry name" value="P-loop_NTPase"/>
</dbReference>
<feature type="region of interest" description="Disordered" evidence="10">
    <location>
        <begin position="750"/>
        <end position="795"/>
    </location>
</feature>
<sequence>MGALVAGAKYRGEFEERLKAVLKEVEEADGKVILFIDEIHLVLGAGRTEGSMDAANLFKPMLARGQLRCIGATTLEEYRKYVEKDAAFERRFQQVYVAEPSVADTISILRGLKEKYEGHHGVRIQDRALVVAAQLSSRYITGRHLPDKAIDLVDEACANVRVQLDSQPEEIDNLERKRIQLEVELHALEKEKDKASKARLVEVRKELDDLRDKLQPLMMKYRKEKERIDEIRSLKQRRRSSCLVCRRPSGGWISLALRTSSTRLHKRVVGQHQAVEAVAEAVLRSRAGLGRPQQPTGSFLFLGPTGVGKTELAKALAEQLFDDENLLVRIDMSEYMEQHSVSRLIGAPPGYVGHEEGGQLTEAVRRRPYSVILFDEVEKAHIAVFNTLLQVLDDGRLTDGQGRTVDFTNTVIIMTSNLGAEHLLAGMAGESSMQIARERVLLEVRKHFRPELLNRLDEIVIFDPLSHDQLRKVARLQMKDVALRLAERGIALAVTDAALDVVLSESYDPVYGARPIRRWLEKKVVTHLSKMLIQGEIDENTTVYIDAGRGKKELHYRVERNGGIVNAATGQKSDILIEIPNGAVKKNDPVQAVKKMKHEEEINTRDGWFRGGVGVGGAVVRFWCPGRRLPCLQPQFGLVRHRRRTLVREEDEFEEEEVEAAQEHVSRILCSADKGRGGDADVSLREWLDRPGRAVDLLECLHIFRQIAEAVGSAHGQGVVVANVRPSCFVMSPLNSVSFIESASCSTSGSVSASSSDDDDAAAGSGLGPPERNRSFYGPSSSTRLKDRREADGAGEQKTFPLKRILLMEWSWYTSPEDADGVCPGTFASDVYRLGVLLFELFCTFDSLEEKLTTMADLRHRVLPPQLLLKWPKEASFCLWLLHPQPDTRPKISEVLRSEFLNRPTSKLEERVAAIKLTEEIEDEELLLEFLLHLKQRKQEVADRLHDSICFISADVQEVQDQRSILLQNSYPELDRGGRSSTSMLDHPVADVNSSCFASRKRSRSEFNNGVSEEELSHLMAEAPRSGTELQIQLSIASKSSRLMKNFKKLEAAYFSTRRRGSRSTRRPESKHLQGTSSGTGSAVRTERSSVDDVVLKEGRGGGRRNEWINPFLEGLCKYLSFSSLKVKADLKQGDLLNSMNLVCSMGFDRDNEFFATAGVNKKIKVFECDMILNEDRGIHYPVVEMSNRSKLSCICWNGYIKSQIASSDFEGVVQVWDVTRSQSLAEMREHEKRVWTVDFSLADPTRLASGGDDGTIKLWSINKAILFLHLLYAGSVGTIRTKANVCSIQFQPESAHSLAVGSADHKVYCFDLRNLRMPCCTLAGHTKTVSYVKHLDSSHVVSASTDNSLKLWNLPASTPGVLEAPLQTFAGHTNNKNFVGLSVSDGYIATGSETNEVFIYHKAFPMPVLSYKFSTTDPISGQENDDTSQFVSCVCWRGQSSTLLAANSSGNIKFLEMV</sequence>
<dbReference type="PROSITE" id="PS50082">
    <property type="entry name" value="WD_REPEATS_2"/>
    <property type="match status" value="2"/>
</dbReference>
<evidence type="ECO:0000256" key="3">
    <source>
        <dbReference type="ARBA" id="ARBA00022737"/>
    </source>
</evidence>
<dbReference type="PROSITE" id="PS50294">
    <property type="entry name" value="WD_REPEATS_REGION"/>
    <property type="match status" value="2"/>
</dbReference>
<feature type="compositionally biased region" description="Polar residues" evidence="10">
    <location>
        <begin position="1073"/>
        <end position="1083"/>
    </location>
</feature>
<evidence type="ECO:0000313" key="13">
    <source>
        <dbReference type="Proteomes" id="UP001055439"/>
    </source>
</evidence>
<evidence type="ECO:0000256" key="1">
    <source>
        <dbReference type="ARBA" id="ARBA00008675"/>
    </source>
</evidence>
<dbReference type="PANTHER" id="PTHR44218">
    <property type="entry name" value="PROTEIN SPA1-RELATED 2"/>
    <property type="match status" value="1"/>
</dbReference>
<dbReference type="Pfam" id="PF17871">
    <property type="entry name" value="AAA_lid_9"/>
    <property type="match status" value="1"/>
</dbReference>
<keyword evidence="6 8" id="KW-0143">Chaperone</keyword>
<dbReference type="PROSITE" id="PS50011">
    <property type="entry name" value="PROTEIN_KINASE_DOM"/>
    <property type="match status" value="1"/>
</dbReference>
<dbReference type="InterPro" id="IPR001270">
    <property type="entry name" value="ClpA/B"/>
</dbReference>
<feature type="region of interest" description="Disordered" evidence="10">
    <location>
        <begin position="1058"/>
        <end position="1091"/>
    </location>
</feature>
<evidence type="ECO:0000256" key="5">
    <source>
        <dbReference type="ARBA" id="ARBA00022840"/>
    </source>
</evidence>
<dbReference type="PROSITE" id="PS00870">
    <property type="entry name" value="CLPAB_1"/>
    <property type="match status" value="1"/>
</dbReference>
<dbReference type="Gene3D" id="2.130.10.10">
    <property type="entry name" value="YVTN repeat-like/Quinoprotein amine dehydrogenase"/>
    <property type="match status" value="1"/>
</dbReference>
<keyword evidence="12" id="KW-0346">Stress response</keyword>
<proteinExistence type="inferred from homology"/>
<dbReference type="InterPro" id="IPR019775">
    <property type="entry name" value="WD40_repeat_CS"/>
</dbReference>
<dbReference type="PROSITE" id="PS00871">
    <property type="entry name" value="CLPAB_2"/>
    <property type="match status" value="1"/>
</dbReference>
<dbReference type="PRINTS" id="PR00300">
    <property type="entry name" value="CLPPROTEASEA"/>
</dbReference>
<dbReference type="EMBL" id="CP097502">
    <property type="protein sequence ID" value="URD74470.1"/>
    <property type="molecule type" value="Genomic_DNA"/>
</dbReference>
<dbReference type="GO" id="GO:0005524">
    <property type="term" value="F:ATP binding"/>
    <property type="evidence" value="ECO:0007669"/>
    <property type="project" value="UniProtKB-KW"/>
</dbReference>
<dbReference type="InterPro" id="IPR028299">
    <property type="entry name" value="ClpA/B_CS2"/>
</dbReference>
<evidence type="ECO:0000259" key="11">
    <source>
        <dbReference type="PROSITE" id="PS50011"/>
    </source>
</evidence>
<name>A0A9E7EC13_9LILI</name>
<evidence type="ECO:0000256" key="6">
    <source>
        <dbReference type="ARBA" id="ARBA00023186"/>
    </source>
</evidence>
<keyword evidence="4 8" id="KW-0547">Nucleotide-binding</keyword>
<dbReference type="PROSITE" id="PS00678">
    <property type="entry name" value="WD_REPEATS_1"/>
    <property type="match status" value="1"/>
</dbReference>
<dbReference type="Gene3D" id="1.10.8.60">
    <property type="match status" value="2"/>
</dbReference>
<dbReference type="Pfam" id="PF10431">
    <property type="entry name" value="ClpB_D2-small"/>
    <property type="match status" value="1"/>
</dbReference>
<protein>
    <submittedName>
        <fullName evidence="12">Heat shock protein 101</fullName>
    </submittedName>
</protein>
<dbReference type="Proteomes" id="UP001055439">
    <property type="component" value="Chromosome 1"/>
</dbReference>
<dbReference type="InterPro" id="IPR000719">
    <property type="entry name" value="Prot_kinase_dom"/>
</dbReference>
<comment type="similarity">
    <text evidence="1 8">Belongs to the ClpA/ClpB family.</text>
</comment>
<dbReference type="SMART" id="SM00382">
    <property type="entry name" value="AAA"/>
    <property type="match status" value="1"/>
</dbReference>
<dbReference type="InterPro" id="IPR036322">
    <property type="entry name" value="WD40_repeat_dom_sf"/>
</dbReference>
<dbReference type="InterPro" id="IPR018368">
    <property type="entry name" value="ClpA/B_CS1"/>
</dbReference>
<keyword evidence="13" id="KW-1185">Reference proteome</keyword>
<dbReference type="SMART" id="SM00320">
    <property type="entry name" value="WD40"/>
    <property type="match status" value="7"/>
</dbReference>
<dbReference type="InterPro" id="IPR003593">
    <property type="entry name" value="AAA+_ATPase"/>
</dbReference>
<evidence type="ECO:0000256" key="8">
    <source>
        <dbReference type="RuleBase" id="RU004432"/>
    </source>
</evidence>
<dbReference type="InterPro" id="IPR011009">
    <property type="entry name" value="Kinase-like_dom_sf"/>
</dbReference>
<dbReference type="SUPFAM" id="SSF56112">
    <property type="entry name" value="Protein kinase-like (PK-like)"/>
    <property type="match status" value="1"/>
</dbReference>
<gene>
    <name evidence="12" type="ORF">MUK42_36523</name>
</gene>
<dbReference type="FunFam" id="3.40.50.300:FF:000025">
    <property type="entry name" value="ATP-dependent Clp protease subunit"/>
    <property type="match status" value="1"/>
</dbReference>
<dbReference type="SMART" id="SM00220">
    <property type="entry name" value="S_TKc"/>
    <property type="match status" value="1"/>
</dbReference>